<feature type="transmembrane region" description="Helical" evidence="1">
    <location>
        <begin position="128"/>
        <end position="148"/>
    </location>
</feature>
<dbReference type="Pfam" id="PF13367">
    <property type="entry name" value="PrsW-protease"/>
    <property type="match status" value="1"/>
</dbReference>
<keyword evidence="1" id="KW-0472">Membrane</keyword>
<dbReference type="InterPro" id="IPR026898">
    <property type="entry name" value="PrsW"/>
</dbReference>
<accession>X1DMW3</accession>
<name>X1DMW3_9ZZZZ</name>
<keyword evidence="1" id="KW-1133">Transmembrane helix</keyword>
<gene>
    <name evidence="2" type="ORF">S03H2_09214</name>
</gene>
<sequence length="187" mass="20560">GIFETTLNPPFSNLFSPFLIIIFNTLIGVALVEEVLKYLVVKGKVLKSAEFDEPTDVLLYMIIAALGFAASENILILIPLGPTFLFGEAFSITAARFLGATFLHALCSGTVGFFLALSFFEIKNRMKLLAVGLGIATFLHGLYNFSIMEIEGSLRFLIPIIILISLALFVSLGFKRLKKMKSICKIN</sequence>
<evidence type="ECO:0000313" key="2">
    <source>
        <dbReference type="EMBL" id="GAH22306.1"/>
    </source>
</evidence>
<proteinExistence type="predicted"/>
<evidence type="ECO:0000256" key="1">
    <source>
        <dbReference type="SAM" id="Phobius"/>
    </source>
</evidence>
<protein>
    <recommendedName>
        <fullName evidence="3">Protease PrsW</fullName>
    </recommendedName>
</protein>
<dbReference type="GO" id="GO:0008233">
    <property type="term" value="F:peptidase activity"/>
    <property type="evidence" value="ECO:0007669"/>
    <property type="project" value="InterPro"/>
</dbReference>
<feature type="non-terminal residue" evidence="2">
    <location>
        <position position="1"/>
    </location>
</feature>
<feature type="transmembrane region" description="Helical" evidence="1">
    <location>
        <begin position="14"/>
        <end position="36"/>
    </location>
</feature>
<feature type="transmembrane region" description="Helical" evidence="1">
    <location>
        <begin position="154"/>
        <end position="174"/>
    </location>
</feature>
<dbReference type="AlphaFoldDB" id="X1DMW3"/>
<feature type="transmembrane region" description="Helical" evidence="1">
    <location>
        <begin position="57"/>
        <end position="78"/>
    </location>
</feature>
<dbReference type="EMBL" id="BARU01004634">
    <property type="protein sequence ID" value="GAH22306.1"/>
    <property type="molecule type" value="Genomic_DNA"/>
</dbReference>
<dbReference type="PANTHER" id="PTHR36844">
    <property type="entry name" value="PROTEASE PRSW"/>
    <property type="match status" value="1"/>
</dbReference>
<organism evidence="2">
    <name type="scientific">marine sediment metagenome</name>
    <dbReference type="NCBI Taxonomy" id="412755"/>
    <lineage>
        <taxon>unclassified sequences</taxon>
        <taxon>metagenomes</taxon>
        <taxon>ecological metagenomes</taxon>
    </lineage>
</organism>
<evidence type="ECO:0008006" key="3">
    <source>
        <dbReference type="Google" id="ProtNLM"/>
    </source>
</evidence>
<keyword evidence="1" id="KW-0812">Transmembrane</keyword>
<reference evidence="2" key="1">
    <citation type="journal article" date="2014" name="Front. Microbiol.">
        <title>High frequency of phylogenetically diverse reductive dehalogenase-homologous genes in deep subseafloor sedimentary metagenomes.</title>
        <authorList>
            <person name="Kawai M."/>
            <person name="Futagami T."/>
            <person name="Toyoda A."/>
            <person name="Takaki Y."/>
            <person name="Nishi S."/>
            <person name="Hori S."/>
            <person name="Arai W."/>
            <person name="Tsubouchi T."/>
            <person name="Morono Y."/>
            <person name="Uchiyama I."/>
            <person name="Ito T."/>
            <person name="Fujiyama A."/>
            <person name="Inagaki F."/>
            <person name="Takami H."/>
        </authorList>
    </citation>
    <scope>NUCLEOTIDE SEQUENCE</scope>
    <source>
        <strain evidence="2">Expedition CK06-06</strain>
    </source>
</reference>
<dbReference type="PANTHER" id="PTHR36844:SF1">
    <property type="entry name" value="PROTEASE PRSW"/>
    <property type="match status" value="1"/>
</dbReference>
<comment type="caution">
    <text evidence="2">The sequence shown here is derived from an EMBL/GenBank/DDBJ whole genome shotgun (WGS) entry which is preliminary data.</text>
</comment>
<feature type="transmembrane region" description="Helical" evidence="1">
    <location>
        <begin position="90"/>
        <end position="116"/>
    </location>
</feature>